<dbReference type="OrthoDB" id="9802795at2"/>
<dbReference type="InterPro" id="IPR003753">
    <property type="entry name" value="Exonuc_VII_L"/>
</dbReference>
<sequence>MVDSSNYLKVSDLNYYISQKFKNDPYLHKVYLQGELSNFRFRMNSHQYFSLKDEKSKINVVMFKSFFEKLKFKPEEGMKVYVSGYVGVYGPQGSYQFYAQTMEPAGLGALYEQLRQLQEKLAKEGLFNSEYKKPIPRFPDRIAVVTSASGAVIHDIMVTANRRFPHAEIDLFPAKVQGDDAADTIVAALQQIAASGKKYDTVIIGRGGGSLEDLWPFNEEKVVRQIFAMQMPVISSVGHETDTTLADLVADARAATPTAAAEYATPNLVEVLTQISQLRNRLVASMQGIIRNKAEQVKRLKNSPVLRDPSRIYDEPIQRVDMLKQRLFQAQHNILNQKQAQYNLLKQQLWANGPQKQLEQIRQQTLYLRQNLNRVMLNYLKEQRNKFAGLEQKLDDNSPLKTISRGYVYTENEAGTTVTSVAQLKVNEVLKLQFKDGQASAKVTDIRREENARKEK</sequence>
<dbReference type="Proteomes" id="UP000257317">
    <property type="component" value="Unassembled WGS sequence"/>
</dbReference>
<comment type="subunit">
    <text evidence="5">Heterooligomer composed of large and small subunits.</text>
</comment>
<dbReference type="InterPro" id="IPR020579">
    <property type="entry name" value="Exonuc_VII_lsu_C"/>
</dbReference>
<dbReference type="InterPro" id="IPR025824">
    <property type="entry name" value="OB-fold_nuc-bd_dom"/>
</dbReference>
<dbReference type="Pfam" id="PF13742">
    <property type="entry name" value="tRNA_anti_2"/>
    <property type="match status" value="1"/>
</dbReference>
<evidence type="ECO:0000259" key="7">
    <source>
        <dbReference type="Pfam" id="PF02601"/>
    </source>
</evidence>
<dbReference type="CDD" id="cd04489">
    <property type="entry name" value="ExoVII_LU_OBF"/>
    <property type="match status" value="1"/>
</dbReference>
<evidence type="ECO:0000313" key="10">
    <source>
        <dbReference type="Proteomes" id="UP000257317"/>
    </source>
</evidence>
<evidence type="ECO:0000256" key="1">
    <source>
        <dbReference type="ARBA" id="ARBA00022490"/>
    </source>
</evidence>
<evidence type="ECO:0000259" key="8">
    <source>
        <dbReference type="Pfam" id="PF13742"/>
    </source>
</evidence>
<dbReference type="GO" id="GO:0008855">
    <property type="term" value="F:exodeoxyribonuclease VII activity"/>
    <property type="evidence" value="ECO:0007669"/>
    <property type="project" value="UniProtKB-UniRule"/>
</dbReference>
<comment type="similarity">
    <text evidence="5 6">Belongs to the XseA family.</text>
</comment>
<dbReference type="EC" id="3.1.11.6" evidence="5"/>
<evidence type="ECO:0000313" key="9">
    <source>
        <dbReference type="EMBL" id="GBG04392.1"/>
    </source>
</evidence>
<keyword evidence="4 5" id="KW-0269">Exonuclease</keyword>
<dbReference type="GO" id="GO:0009318">
    <property type="term" value="C:exodeoxyribonuclease VII complex"/>
    <property type="evidence" value="ECO:0007669"/>
    <property type="project" value="UniProtKB-UniRule"/>
</dbReference>
<dbReference type="GO" id="GO:0006308">
    <property type="term" value="P:DNA catabolic process"/>
    <property type="evidence" value="ECO:0007669"/>
    <property type="project" value="UniProtKB-UniRule"/>
</dbReference>
<dbReference type="PANTHER" id="PTHR30008:SF0">
    <property type="entry name" value="EXODEOXYRIBONUCLEASE 7 LARGE SUBUNIT"/>
    <property type="match status" value="1"/>
</dbReference>
<dbReference type="Pfam" id="PF02601">
    <property type="entry name" value="Exonuc_VII_L"/>
    <property type="match status" value="1"/>
</dbReference>
<gene>
    <name evidence="5 9" type="primary">xseA</name>
    <name evidence="9" type="ORF">LrDSM24759_03060</name>
</gene>
<dbReference type="AlphaFoldDB" id="A0A2Z6TEG9"/>
<dbReference type="NCBIfam" id="TIGR00237">
    <property type="entry name" value="xseA"/>
    <property type="match status" value="1"/>
</dbReference>
<dbReference type="RefSeq" id="WP_117117739.1">
    <property type="nucleotide sequence ID" value="NZ_BFBY01000002.1"/>
</dbReference>
<dbReference type="PANTHER" id="PTHR30008">
    <property type="entry name" value="EXODEOXYRIBONUCLEASE 7 LARGE SUBUNIT"/>
    <property type="match status" value="1"/>
</dbReference>
<evidence type="ECO:0000256" key="5">
    <source>
        <dbReference type="HAMAP-Rule" id="MF_00378"/>
    </source>
</evidence>
<dbReference type="GO" id="GO:0003676">
    <property type="term" value="F:nucleic acid binding"/>
    <property type="evidence" value="ECO:0007669"/>
    <property type="project" value="InterPro"/>
</dbReference>
<comment type="catalytic activity">
    <reaction evidence="5 6">
        <text>Exonucleolytic cleavage in either 5'- to 3'- or 3'- to 5'-direction to yield nucleoside 5'-phosphates.</text>
        <dbReference type="EC" id="3.1.11.6"/>
    </reaction>
</comment>
<feature type="domain" description="OB-fold nucleic acid binding" evidence="8">
    <location>
        <begin position="8"/>
        <end position="103"/>
    </location>
</feature>
<comment type="subcellular location">
    <subcellularLocation>
        <location evidence="5 6">Cytoplasm</location>
    </subcellularLocation>
</comment>
<feature type="domain" description="Exonuclease VII large subunit C-terminal" evidence="7">
    <location>
        <begin position="126"/>
        <end position="441"/>
    </location>
</feature>
<evidence type="ECO:0000256" key="3">
    <source>
        <dbReference type="ARBA" id="ARBA00022801"/>
    </source>
</evidence>
<proteinExistence type="inferred from homology"/>
<keyword evidence="1 5" id="KW-0963">Cytoplasm</keyword>
<keyword evidence="10" id="KW-1185">Reference proteome</keyword>
<comment type="caution">
    <text evidence="9">The sequence shown here is derived from an EMBL/GenBank/DDBJ whole genome shotgun (WGS) entry which is preliminary data.</text>
</comment>
<dbReference type="HAMAP" id="MF_00378">
    <property type="entry name" value="Exonuc_7_L"/>
    <property type="match status" value="1"/>
</dbReference>
<evidence type="ECO:0000256" key="2">
    <source>
        <dbReference type="ARBA" id="ARBA00022722"/>
    </source>
</evidence>
<dbReference type="GO" id="GO:0005737">
    <property type="term" value="C:cytoplasm"/>
    <property type="evidence" value="ECO:0007669"/>
    <property type="project" value="UniProtKB-SubCell"/>
</dbReference>
<reference evidence="10" key="1">
    <citation type="submission" date="2018-03" db="EMBL/GenBank/DDBJ databases">
        <title>New taxa in the Lactobacillus gasseri group.</title>
        <authorList>
            <person name="Tanizawa Y."/>
            <person name="Tohno M."/>
            <person name="Endo A."/>
            <person name="Arita M."/>
        </authorList>
    </citation>
    <scope>NUCLEOTIDE SEQUENCE [LARGE SCALE GENOMIC DNA]</scope>
    <source>
        <strain evidence="10">DSM 24759</strain>
    </source>
</reference>
<comment type="function">
    <text evidence="5">Bidirectionally degrades single-stranded DNA into large acid-insoluble oligonucleotides, which are then degraded further into small acid-soluble oligonucleotides.</text>
</comment>
<name>A0A2Z6TEG9_9LACO</name>
<accession>A0A2Z6TEG9</accession>
<evidence type="ECO:0000256" key="4">
    <source>
        <dbReference type="ARBA" id="ARBA00022839"/>
    </source>
</evidence>
<keyword evidence="2 5" id="KW-0540">Nuclease</keyword>
<keyword evidence="3 5" id="KW-0378">Hydrolase</keyword>
<protein>
    <recommendedName>
        <fullName evidence="5">Exodeoxyribonuclease 7 large subunit</fullName>
        <ecNumber evidence="5">3.1.11.6</ecNumber>
    </recommendedName>
    <alternativeName>
        <fullName evidence="5">Exodeoxyribonuclease VII large subunit</fullName>
        <shortName evidence="5">Exonuclease VII large subunit</shortName>
    </alternativeName>
</protein>
<evidence type="ECO:0000256" key="6">
    <source>
        <dbReference type="RuleBase" id="RU004355"/>
    </source>
</evidence>
<dbReference type="EMBL" id="BFBY01000002">
    <property type="protein sequence ID" value="GBG04392.1"/>
    <property type="molecule type" value="Genomic_DNA"/>
</dbReference>
<organism evidence="9 10">
    <name type="scientific">Lactobacillus rodentium</name>
    <dbReference type="NCBI Taxonomy" id="947835"/>
    <lineage>
        <taxon>Bacteria</taxon>
        <taxon>Bacillati</taxon>
        <taxon>Bacillota</taxon>
        <taxon>Bacilli</taxon>
        <taxon>Lactobacillales</taxon>
        <taxon>Lactobacillaceae</taxon>
        <taxon>Lactobacillus</taxon>
    </lineage>
</organism>